<comment type="caution">
    <text evidence="3">The sequence shown here is derived from an EMBL/GenBank/DDBJ whole genome shotgun (WGS) entry which is preliminary data.</text>
</comment>
<dbReference type="Gene3D" id="3.40.50.1820">
    <property type="entry name" value="alpha/beta hydrolase"/>
    <property type="match status" value="1"/>
</dbReference>
<gene>
    <name evidence="3" type="ORF">O4U47_16540</name>
</gene>
<evidence type="ECO:0000256" key="1">
    <source>
        <dbReference type="ARBA" id="ARBA00022801"/>
    </source>
</evidence>
<accession>A0ABT4TN72</accession>
<evidence type="ECO:0000313" key="3">
    <source>
        <dbReference type="EMBL" id="MDA2806124.1"/>
    </source>
</evidence>
<dbReference type="Pfam" id="PF00326">
    <property type="entry name" value="Peptidase_S9"/>
    <property type="match status" value="1"/>
</dbReference>
<evidence type="ECO:0000259" key="2">
    <source>
        <dbReference type="Pfam" id="PF00326"/>
    </source>
</evidence>
<dbReference type="Proteomes" id="UP001165685">
    <property type="component" value="Unassembled WGS sequence"/>
</dbReference>
<dbReference type="InterPro" id="IPR011042">
    <property type="entry name" value="6-blade_b-propeller_TolB-like"/>
</dbReference>
<feature type="domain" description="Peptidase S9 prolyl oligopeptidase catalytic" evidence="2">
    <location>
        <begin position="387"/>
        <end position="591"/>
    </location>
</feature>
<dbReference type="InterPro" id="IPR029058">
    <property type="entry name" value="AB_hydrolase_fold"/>
</dbReference>
<dbReference type="PANTHER" id="PTHR42776">
    <property type="entry name" value="SERINE PEPTIDASE S9 FAMILY MEMBER"/>
    <property type="match status" value="1"/>
</dbReference>
<sequence>MGERWQDRFRAGRISLPSWAREAPDRSLYRSNSSGTWELYTWDRTTGEHRQATARGQGTELGALDPTGAWVWWFDDTDGDEFGVWRRRPFAGGPDTEAAPGLPPSYSAGLALGADGTALVGRSTDEGFSVHLCRPGQPPAELYVHRQEGYLASRSDDGTLFAIAHSEHGDSRHTAVRVYRLHGAEADSPPRAEAVGDLWDGPGLALYPGHFSPGGRTLLVVHERRGRAEPLLWDPVTGEEQEVRLDGLPGDLSADWTPDGKQLLIVQEHRARSRLHLHTPDGGRTEPLDTPPGLVGAATARPDGTVEYSWSSSQLPPVIRNTRGETVLTPPGATAPPSVPVRDVDVEGPGGAVHALVSEPEAGTAPYPTVFLVHGGPEAQDTDAFFSDVAAWVDHGFAVVRVNYRGSTGYGSAWRNAIERRVGLTELEDITAVRDWAVASGLADPARLVLEGASWGGYLTLLGLGVRPDDWSLGIAAVPIADYPAAYADEMEALRAFDRSMFGGSPEEVPERYAASSPLTYAADVKAPVLVLAGENDPRCPIRQIENYVGRLRELGKPHEVYRFDAGHGSFVVEERIRHMAAELDFALRSLAGVPGGPVPGTA</sequence>
<dbReference type="PANTHER" id="PTHR42776:SF27">
    <property type="entry name" value="DIPEPTIDYL PEPTIDASE FAMILY MEMBER 6"/>
    <property type="match status" value="1"/>
</dbReference>
<protein>
    <submittedName>
        <fullName evidence="3">Prolyl oligopeptidase family serine peptidase</fullName>
    </submittedName>
</protein>
<organism evidence="3 4">
    <name type="scientific">Nocardiopsis suaedae</name>
    <dbReference type="NCBI Taxonomy" id="3018444"/>
    <lineage>
        <taxon>Bacteria</taxon>
        <taxon>Bacillati</taxon>
        <taxon>Actinomycetota</taxon>
        <taxon>Actinomycetes</taxon>
        <taxon>Streptosporangiales</taxon>
        <taxon>Nocardiopsidaceae</taxon>
        <taxon>Nocardiopsis</taxon>
    </lineage>
</organism>
<dbReference type="SUPFAM" id="SSF82171">
    <property type="entry name" value="DPP6 N-terminal domain-like"/>
    <property type="match status" value="1"/>
</dbReference>
<dbReference type="Gene3D" id="2.120.10.30">
    <property type="entry name" value="TolB, C-terminal domain"/>
    <property type="match status" value="1"/>
</dbReference>
<proteinExistence type="predicted"/>
<name>A0ABT4TN72_9ACTN</name>
<reference evidence="3" key="1">
    <citation type="submission" date="2023-01" db="EMBL/GenBank/DDBJ databases">
        <title>Draft genome sequence of Nocardiopsis sp. LSu2-4 isolated from halophytes.</title>
        <authorList>
            <person name="Duangmal K."/>
            <person name="Chantavorakit T."/>
        </authorList>
    </citation>
    <scope>NUCLEOTIDE SEQUENCE</scope>
    <source>
        <strain evidence="3">LSu2-4</strain>
    </source>
</reference>
<evidence type="ECO:0000313" key="4">
    <source>
        <dbReference type="Proteomes" id="UP001165685"/>
    </source>
</evidence>
<keyword evidence="1" id="KW-0378">Hydrolase</keyword>
<dbReference type="EMBL" id="JAQFWP010000030">
    <property type="protein sequence ID" value="MDA2806124.1"/>
    <property type="molecule type" value="Genomic_DNA"/>
</dbReference>
<dbReference type="InterPro" id="IPR001375">
    <property type="entry name" value="Peptidase_S9_cat"/>
</dbReference>
<dbReference type="RefSeq" id="WP_270678769.1">
    <property type="nucleotide sequence ID" value="NZ_JAQFWP010000030.1"/>
</dbReference>
<keyword evidence="4" id="KW-1185">Reference proteome</keyword>
<dbReference type="SUPFAM" id="SSF53474">
    <property type="entry name" value="alpha/beta-Hydrolases"/>
    <property type="match status" value="1"/>
</dbReference>